<feature type="non-terminal residue" evidence="2">
    <location>
        <position position="203"/>
    </location>
</feature>
<protein>
    <submittedName>
        <fullName evidence="2">DUF4277 domain-containing protein</fullName>
    </submittedName>
</protein>
<evidence type="ECO:0000259" key="1">
    <source>
        <dbReference type="Pfam" id="PF14104"/>
    </source>
</evidence>
<accession>A0ABS7DIC9</accession>
<dbReference type="EMBL" id="JAGFNY010000033">
    <property type="protein sequence ID" value="MBW7570854.1"/>
    <property type="molecule type" value="Genomic_DNA"/>
</dbReference>
<keyword evidence="3" id="KW-1185">Reference proteome</keyword>
<evidence type="ECO:0000313" key="2">
    <source>
        <dbReference type="EMBL" id="MBW7570854.1"/>
    </source>
</evidence>
<dbReference type="Proteomes" id="UP000731465">
    <property type="component" value="Unassembled WGS sequence"/>
</dbReference>
<sequence>MAIEFENSEELFSTQIGNIGLTAAAFDYFGLAEVIELCAGKTGSHVKVKQSEVVKLMCCQVLNVPYQSLYGTEEFYQEKPIQGLTGNSTISSHDLNRDVLSRALDAIAEYGPERLFLKCAKAVSSKLGLKPDTVHLDSTSFHYEGRTRAEEGCNLVLDQGYSRDSHPELNQINELMVCDELSRLPLFATCVSGHTSDKTSFRN</sequence>
<evidence type="ECO:0000313" key="3">
    <source>
        <dbReference type="Proteomes" id="UP000731465"/>
    </source>
</evidence>
<name>A0ABS7DIC9_9GAMM</name>
<proteinExistence type="predicted"/>
<gene>
    <name evidence="2" type="ORF">J5V48_08105</name>
</gene>
<dbReference type="PANTHER" id="PTHR34614:SF2">
    <property type="entry name" value="TRANSPOSASE IS4-LIKE DOMAIN-CONTAINING PROTEIN"/>
    <property type="match status" value="1"/>
</dbReference>
<dbReference type="PANTHER" id="PTHR34614">
    <property type="match status" value="1"/>
</dbReference>
<reference evidence="2 3" key="1">
    <citation type="submission" date="2021-03" db="EMBL/GenBank/DDBJ databases">
        <title>Succinivibrio sp. nov. isolated from feces of cow.</title>
        <authorList>
            <person name="Choi J.-Y."/>
        </authorList>
    </citation>
    <scope>NUCLEOTIDE SEQUENCE [LARGE SCALE GENOMIC DNA]</scope>
    <source>
        <strain evidence="2 3">AGMB01872</strain>
    </source>
</reference>
<dbReference type="Pfam" id="PF14104">
    <property type="entry name" value="DUF4277"/>
    <property type="match status" value="1"/>
</dbReference>
<organism evidence="2 3">
    <name type="scientific">Succinivibrio faecicola</name>
    <dbReference type="NCBI Taxonomy" id="2820300"/>
    <lineage>
        <taxon>Bacteria</taxon>
        <taxon>Pseudomonadati</taxon>
        <taxon>Pseudomonadota</taxon>
        <taxon>Gammaproteobacteria</taxon>
        <taxon>Aeromonadales</taxon>
        <taxon>Succinivibrionaceae</taxon>
        <taxon>Succinivibrio</taxon>
    </lineage>
</organism>
<feature type="domain" description="DUF4277" evidence="1">
    <location>
        <begin position="14"/>
        <end position="119"/>
    </location>
</feature>
<dbReference type="RefSeq" id="WP_219938079.1">
    <property type="nucleotide sequence ID" value="NZ_JAGFNY010000033.1"/>
</dbReference>
<dbReference type="InterPro" id="IPR025457">
    <property type="entry name" value="DUF4277"/>
</dbReference>
<comment type="caution">
    <text evidence="2">The sequence shown here is derived from an EMBL/GenBank/DDBJ whole genome shotgun (WGS) entry which is preliminary data.</text>
</comment>